<evidence type="ECO:0000313" key="3">
    <source>
        <dbReference type="Proteomes" id="UP000054600"/>
    </source>
</evidence>
<accession>A0A0W0Z520</accession>
<dbReference type="Proteomes" id="UP000054600">
    <property type="component" value="Unassembled WGS sequence"/>
</dbReference>
<dbReference type="EC" id="2.4.1.-" evidence="2"/>
<dbReference type="SUPFAM" id="SSF53756">
    <property type="entry name" value="UDP-Glycosyltransferase/glycogen phosphorylase"/>
    <property type="match status" value="1"/>
</dbReference>
<dbReference type="PATRIC" id="fig|1122169.6.peg.715"/>
<dbReference type="PANTHER" id="PTHR46401">
    <property type="entry name" value="GLYCOSYLTRANSFERASE WBBK-RELATED"/>
    <property type="match status" value="1"/>
</dbReference>
<dbReference type="Gene3D" id="3.40.50.2000">
    <property type="entry name" value="Glycogen Phosphorylase B"/>
    <property type="match status" value="1"/>
</dbReference>
<dbReference type="PANTHER" id="PTHR46401:SF9">
    <property type="entry name" value="MANNOSYLTRANSFERASE A"/>
    <property type="match status" value="1"/>
</dbReference>
<protein>
    <submittedName>
        <fullName evidence="2">Glycosyltransferase</fullName>
        <ecNumber evidence="2">2.4.1.-</ecNumber>
    </submittedName>
</protein>
<dbReference type="AlphaFoldDB" id="A0A0W0Z520"/>
<dbReference type="CDD" id="cd03809">
    <property type="entry name" value="GT4_MtfB-like"/>
    <property type="match status" value="1"/>
</dbReference>
<dbReference type="EMBL" id="LNYW01000019">
    <property type="protein sequence ID" value="KTD64193.1"/>
    <property type="molecule type" value="Genomic_DNA"/>
</dbReference>
<dbReference type="eggNOG" id="COG0438">
    <property type="taxonomic scope" value="Bacteria"/>
</dbReference>
<dbReference type="STRING" id="1122169.Lsha_0624"/>
<name>A0A0W0Z520_9GAMM</name>
<evidence type="ECO:0000259" key="1">
    <source>
        <dbReference type="Pfam" id="PF00534"/>
    </source>
</evidence>
<comment type="caution">
    <text evidence="2">The sequence shown here is derived from an EMBL/GenBank/DDBJ whole genome shotgun (WGS) entry which is preliminary data.</text>
</comment>
<dbReference type="RefSeq" id="WP_018578407.1">
    <property type="nucleotide sequence ID" value="NZ_KB892434.1"/>
</dbReference>
<proteinExistence type="predicted"/>
<keyword evidence="2" id="KW-0328">Glycosyltransferase</keyword>
<dbReference type="InterPro" id="IPR001296">
    <property type="entry name" value="Glyco_trans_1"/>
</dbReference>
<dbReference type="Pfam" id="PF00534">
    <property type="entry name" value="Glycos_transf_1"/>
    <property type="match status" value="1"/>
</dbReference>
<reference evidence="2 3" key="1">
    <citation type="submission" date="2015-11" db="EMBL/GenBank/DDBJ databases">
        <title>Genomic analysis of 38 Legionella species identifies large and diverse effector repertoires.</title>
        <authorList>
            <person name="Burstein D."/>
            <person name="Amaro F."/>
            <person name="Zusman T."/>
            <person name="Lifshitz Z."/>
            <person name="Cohen O."/>
            <person name="Gilbert J.A."/>
            <person name="Pupko T."/>
            <person name="Shuman H.A."/>
            <person name="Segal G."/>
        </authorList>
    </citation>
    <scope>NUCLEOTIDE SEQUENCE [LARGE SCALE GENOMIC DNA]</scope>
    <source>
        <strain evidence="2 3">ATCC 49655</strain>
    </source>
</reference>
<sequence>MIKAKRIIPNYSWISGIVKVKNTCQMVSKVFLSRLQGKRHLLYDVSEIVRRDAKTGIQRVVREFYLFLINNCPPGYVVYPICAGSDKPYSYLKINCFNMRYPYTSHRVKIKPGDIYCAMDLCQHIITKHSEELNHWKEKGALLYFFIHDLLPYLHPQWFNEADADVFISWLKSVTQLADGFLCSSKVVQQDIIQYMKAYYEPQKNILPQIIPLGANFTQSIRSKGFPSNAKALFAQWKERITILMVGTIEPRKGHDDILSAIEMLWLQGTELNLIIVGKAGWKTDTLQERIRCHPEKDEKLFWLEHISDQMLEKVYQNTQGLIFASQAEGFGLPLIEALYYKKAVLARDIPIFRETGGESVSFFKGEDRNTLSEEIHSWLNTIQQGKTQSRGYGRTWDDAGRELLSCLPLKKSEPGN</sequence>
<keyword evidence="3" id="KW-1185">Reference proteome</keyword>
<evidence type="ECO:0000313" key="2">
    <source>
        <dbReference type="EMBL" id="KTD64193.1"/>
    </source>
</evidence>
<gene>
    <name evidence="2" type="ORF">Lsha_0624</name>
</gene>
<organism evidence="2 3">
    <name type="scientific">Legionella shakespearei DSM 23087</name>
    <dbReference type="NCBI Taxonomy" id="1122169"/>
    <lineage>
        <taxon>Bacteria</taxon>
        <taxon>Pseudomonadati</taxon>
        <taxon>Pseudomonadota</taxon>
        <taxon>Gammaproteobacteria</taxon>
        <taxon>Legionellales</taxon>
        <taxon>Legionellaceae</taxon>
        <taxon>Legionella</taxon>
    </lineage>
</organism>
<dbReference type="OrthoDB" id="5633170at2"/>
<feature type="domain" description="Glycosyl transferase family 1" evidence="1">
    <location>
        <begin position="238"/>
        <end position="381"/>
    </location>
</feature>
<keyword evidence="2" id="KW-0808">Transferase</keyword>
<dbReference type="GO" id="GO:0016757">
    <property type="term" value="F:glycosyltransferase activity"/>
    <property type="evidence" value="ECO:0007669"/>
    <property type="project" value="UniProtKB-KW"/>
</dbReference>